<keyword evidence="2" id="KW-0732">Signal</keyword>
<protein>
    <submittedName>
        <fullName evidence="3">Translocation protein TolB</fullName>
    </submittedName>
</protein>
<dbReference type="SUPFAM" id="SSF52964">
    <property type="entry name" value="TolB, N-terminal domain"/>
    <property type="match status" value="1"/>
</dbReference>
<evidence type="ECO:0000256" key="2">
    <source>
        <dbReference type="SAM" id="SignalP"/>
    </source>
</evidence>
<dbReference type="AlphaFoldDB" id="A0A1B7XH87"/>
<dbReference type="InterPro" id="IPR011042">
    <property type="entry name" value="6-blade_b-propeller_TolB-like"/>
</dbReference>
<dbReference type="PATRIC" id="fig|1560234.3.peg.3015"/>
<dbReference type="Gene3D" id="2.120.10.30">
    <property type="entry name" value="TolB, C-terminal domain"/>
    <property type="match status" value="2"/>
</dbReference>
<dbReference type="SUPFAM" id="SSF69304">
    <property type="entry name" value="Tricorn protease N-terminal domain"/>
    <property type="match status" value="1"/>
</dbReference>
<evidence type="ECO:0000256" key="1">
    <source>
        <dbReference type="ARBA" id="ARBA00009820"/>
    </source>
</evidence>
<dbReference type="Proteomes" id="UP000091979">
    <property type="component" value="Unassembled WGS sequence"/>
</dbReference>
<dbReference type="PANTHER" id="PTHR36842:SF1">
    <property type="entry name" value="PROTEIN TOLB"/>
    <property type="match status" value="1"/>
</dbReference>
<sequence>MHNMKRSYILILFVCMVFAMTANANARSLEIDIYGPGQNKINLIQSKPVIAPAAQKSPQTVESAAELSKLIHNNLYYLPFMNLIKGKNILGGNIVAGGTGKSIDFKKYQLANVDLLVTEVWPEVPNNGRPRVELRAFEVFTGKLVLGKAYSELTPENMPNVADRFCSALMKKLTGRGEFFLSTLAFVKKANPKKKDIWTVRPTGRDLNRLTNMSGLAMSPTWSPDGRYILFSHIGKRYHSLGIWDRLTQRVQKVKFPGNTIIGPAFLPDNKVAVSLAAGGNPDIYLLNHKFKREKTLVQNWAIDVSPSFDETGKKMVFVSSRRGNPHIFLKDLPSGKETRITRNGKYNTSPSISPDGELVVFARRTPQGHRIFAMDLVTGKEKQITFGPGNDEMPAFGPDGFFVAFSSNRSGEYKIYLTTRHGGTPRMVKTGSGEATLPSWGMVPAVSGR</sequence>
<reference evidence="3 4" key="1">
    <citation type="submission" date="2015-01" db="EMBL/GenBank/DDBJ databases">
        <title>Desulfovibrio sp. JC271 draft genome sequence.</title>
        <authorList>
            <person name="Shivani Y."/>
            <person name="Subhash Y."/>
            <person name="Sasikala C."/>
            <person name="Ramana C.V."/>
        </authorList>
    </citation>
    <scope>NUCLEOTIDE SEQUENCE [LARGE SCALE GENOMIC DNA]</scope>
    <source>
        <strain evidence="3 4">JC271</strain>
    </source>
</reference>
<dbReference type="Pfam" id="PF07676">
    <property type="entry name" value="PD40"/>
    <property type="match status" value="4"/>
</dbReference>
<gene>
    <name evidence="3" type="ORF">SP90_05250</name>
</gene>
<keyword evidence="4" id="KW-1185">Reference proteome</keyword>
<dbReference type="STRING" id="1560234.SP90_05250"/>
<feature type="chain" id="PRO_5008600657" evidence="2">
    <location>
        <begin position="25"/>
        <end position="450"/>
    </location>
</feature>
<feature type="signal peptide" evidence="2">
    <location>
        <begin position="1"/>
        <end position="24"/>
    </location>
</feature>
<evidence type="ECO:0000313" key="3">
    <source>
        <dbReference type="EMBL" id="OBQ54886.1"/>
    </source>
</evidence>
<accession>A0A1B7XH87</accession>
<dbReference type="InterPro" id="IPR011659">
    <property type="entry name" value="WD40"/>
</dbReference>
<evidence type="ECO:0000313" key="4">
    <source>
        <dbReference type="Proteomes" id="UP000091979"/>
    </source>
</evidence>
<dbReference type="Gene3D" id="3.40.50.10070">
    <property type="entry name" value="TolB, N-terminal domain"/>
    <property type="match status" value="1"/>
</dbReference>
<organism evidence="3 4">
    <name type="scientific">Halodesulfovibrio spirochaetisodalis</name>
    <dbReference type="NCBI Taxonomy" id="1560234"/>
    <lineage>
        <taxon>Bacteria</taxon>
        <taxon>Pseudomonadati</taxon>
        <taxon>Thermodesulfobacteriota</taxon>
        <taxon>Desulfovibrionia</taxon>
        <taxon>Desulfovibrionales</taxon>
        <taxon>Desulfovibrionaceae</taxon>
        <taxon>Halodesulfovibrio</taxon>
    </lineage>
</organism>
<name>A0A1B7XH87_9BACT</name>
<comment type="similarity">
    <text evidence="1">Belongs to the TolB family.</text>
</comment>
<proteinExistence type="inferred from homology"/>
<comment type="caution">
    <text evidence="3">The sequence shown here is derived from an EMBL/GenBank/DDBJ whole genome shotgun (WGS) entry which is preliminary data.</text>
</comment>
<dbReference type="PANTHER" id="PTHR36842">
    <property type="entry name" value="PROTEIN TOLB HOMOLOG"/>
    <property type="match status" value="1"/>
</dbReference>
<dbReference type="EMBL" id="JXMS01000006">
    <property type="protein sequence ID" value="OBQ54886.1"/>
    <property type="molecule type" value="Genomic_DNA"/>
</dbReference>